<feature type="transmembrane region" description="Helical" evidence="1">
    <location>
        <begin position="95"/>
        <end position="113"/>
    </location>
</feature>
<dbReference type="RefSeq" id="WP_305005698.1">
    <property type="nucleotide sequence ID" value="NZ_JAUQSY010000003.1"/>
</dbReference>
<dbReference type="Proteomes" id="UP001176429">
    <property type="component" value="Unassembled WGS sequence"/>
</dbReference>
<keyword evidence="1" id="KW-0812">Transmembrane</keyword>
<dbReference type="InterPro" id="IPR050640">
    <property type="entry name" value="Bact_2-comp_sensor_kinase"/>
</dbReference>
<keyword evidence="3" id="KW-0418">Kinase</keyword>
<evidence type="ECO:0000313" key="3">
    <source>
        <dbReference type="EMBL" id="MDO7874385.1"/>
    </source>
</evidence>
<dbReference type="PANTHER" id="PTHR34220:SF7">
    <property type="entry name" value="SENSOR HISTIDINE KINASE YPDA"/>
    <property type="match status" value="1"/>
</dbReference>
<feature type="transmembrane region" description="Helical" evidence="1">
    <location>
        <begin position="125"/>
        <end position="152"/>
    </location>
</feature>
<accession>A0ABT9B831</accession>
<feature type="transmembrane region" description="Helical" evidence="1">
    <location>
        <begin position="51"/>
        <end position="74"/>
    </location>
</feature>
<sequence>MTSSSSFLSRLVAYVRAKPLAWRLYLVATPWTLPVYGYMYFGAPYLHTWSVFLGGTALFLVMYMMCLTSVTALLSRGIRRYPEPQQAPKRVAYNAAQLAVFIVVGTLGAQWLMDAVHLYGYVYHFWPSLWTLVSVAVVHFVVAGLAEVAYVLSQWRHTQLEAQQLAQQQVQTELDDVKQQVNPHFLFNCLNSLSVLIGEAPAEAELFVDEMATVYRYLLQAHRTSQAAPAEVSLVTLEAELDFLHSYSYLLRTRYGAGLEFCLPATAPGGSLLPLTLQTLVDNAIRHNVASADTPLRIDVRTPAPGYVQVRNTLQKRSVRVPMATQGLSTLQARYQLLGSAGAVRAEATGQHFSVSVQLL</sequence>
<keyword evidence="4" id="KW-1185">Reference proteome</keyword>
<dbReference type="Pfam" id="PF06580">
    <property type="entry name" value="His_kinase"/>
    <property type="match status" value="1"/>
</dbReference>
<dbReference type="PANTHER" id="PTHR34220">
    <property type="entry name" value="SENSOR HISTIDINE KINASE YPDA"/>
    <property type="match status" value="1"/>
</dbReference>
<evidence type="ECO:0000313" key="4">
    <source>
        <dbReference type="Proteomes" id="UP001176429"/>
    </source>
</evidence>
<organism evidence="3 4">
    <name type="scientific">Hymenobacter aranciens</name>
    <dbReference type="NCBI Taxonomy" id="3063996"/>
    <lineage>
        <taxon>Bacteria</taxon>
        <taxon>Pseudomonadati</taxon>
        <taxon>Bacteroidota</taxon>
        <taxon>Cytophagia</taxon>
        <taxon>Cytophagales</taxon>
        <taxon>Hymenobacteraceae</taxon>
        <taxon>Hymenobacter</taxon>
    </lineage>
</organism>
<protein>
    <submittedName>
        <fullName evidence="3">Sensor histidine kinase</fullName>
    </submittedName>
</protein>
<evidence type="ECO:0000256" key="1">
    <source>
        <dbReference type="SAM" id="Phobius"/>
    </source>
</evidence>
<proteinExistence type="predicted"/>
<keyword evidence="1" id="KW-1133">Transmembrane helix</keyword>
<keyword evidence="3" id="KW-0808">Transferase</keyword>
<feature type="domain" description="Signal transduction histidine kinase internal region" evidence="2">
    <location>
        <begin position="173"/>
        <end position="257"/>
    </location>
</feature>
<feature type="transmembrane region" description="Helical" evidence="1">
    <location>
        <begin position="20"/>
        <end position="39"/>
    </location>
</feature>
<gene>
    <name evidence="3" type="ORF">Q5H93_06545</name>
</gene>
<dbReference type="EMBL" id="JAUQSY010000003">
    <property type="protein sequence ID" value="MDO7874385.1"/>
    <property type="molecule type" value="Genomic_DNA"/>
</dbReference>
<name>A0ABT9B831_9BACT</name>
<evidence type="ECO:0000259" key="2">
    <source>
        <dbReference type="Pfam" id="PF06580"/>
    </source>
</evidence>
<keyword evidence="1" id="KW-0472">Membrane</keyword>
<dbReference type="GO" id="GO:0016301">
    <property type="term" value="F:kinase activity"/>
    <property type="evidence" value="ECO:0007669"/>
    <property type="project" value="UniProtKB-KW"/>
</dbReference>
<reference evidence="3" key="1">
    <citation type="submission" date="2023-07" db="EMBL/GenBank/DDBJ databases">
        <authorList>
            <person name="Kim M.K."/>
        </authorList>
    </citation>
    <scope>NUCLEOTIDE SEQUENCE</scope>
    <source>
        <strain evidence="3">ASUV-10-1</strain>
    </source>
</reference>
<dbReference type="InterPro" id="IPR010559">
    <property type="entry name" value="Sig_transdc_His_kin_internal"/>
</dbReference>
<comment type="caution">
    <text evidence="3">The sequence shown here is derived from an EMBL/GenBank/DDBJ whole genome shotgun (WGS) entry which is preliminary data.</text>
</comment>